<dbReference type="EMBL" id="VEPZ02001744">
    <property type="protein sequence ID" value="KAE8658304.1"/>
    <property type="molecule type" value="Genomic_DNA"/>
</dbReference>
<feature type="compositionally biased region" description="Polar residues" evidence="2">
    <location>
        <begin position="1110"/>
        <end position="1120"/>
    </location>
</feature>
<dbReference type="PANTHER" id="PTHR31267">
    <property type="entry name" value="DENTIN SIALOPHOSPHOPROTEIN-LIKE PROTEIN"/>
    <property type="match status" value="1"/>
</dbReference>
<evidence type="ECO:0000259" key="3">
    <source>
        <dbReference type="PROSITE" id="PS50042"/>
    </source>
</evidence>
<evidence type="ECO:0000313" key="5">
    <source>
        <dbReference type="Proteomes" id="UP000436088"/>
    </source>
</evidence>
<feature type="region of interest" description="Disordered" evidence="2">
    <location>
        <begin position="657"/>
        <end position="682"/>
    </location>
</feature>
<dbReference type="InterPro" id="IPR000595">
    <property type="entry name" value="cNMP-bd_dom"/>
</dbReference>
<accession>A0A6A2XVX7</accession>
<feature type="compositionally biased region" description="Polar residues" evidence="2">
    <location>
        <begin position="853"/>
        <end position="868"/>
    </location>
</feature>
<dbReference type="PROSITE" id="PS50042">
    <property type="entry name" value="CNMP_BINDING_3"/>
    <property type="match status" value="1"/>
</dbReference>
<protein>
    <recommendedName>
        <fullName evidence="3">Cyclic nucleotide-binding domain-containing protein</fullName>
    </recommendedName>
</protein>
<sequence>MPGNEVGDRIHNFLGQEGLSQGQHNSPYLDTAWPGLSNNLWVGGQRQVSGPLVSSLKNFSAHQLAESDRGHRGQSSNQQHDMNFTQSGLRPEIARSQLQNQSLNANGYFLGHQALQARQNETNFSGVDAASRCLSPLDSQMGNGPDLHKKNSPRLETNESPVNYDFFGGQQQITAQHSGMIQPSSRQQSGMNDMQLLQQQQHTMLKQMHELQRQQLLKPQFRLPDTRQLSTANQVSSTVKQGFCSFSPTPINGLPLHDASNYSWKPEHMTPNANWLQHGATPAMHVSSGGFTFSPVQGQVSLMGSVPQQVDQSFYGISTGGARRNPCQHSSVQMDKPSMQQVPASSNSFPSNQYAVFTDQVGLQDGTLVSRQGDQGENVFVTAAGQGLNIGFHSENLQEMTIQPKNVVMQESCGRQELPDDSVWDIFGRSINTGSSLDGTDSFGRLPSLQSGSWSALMQSAVAETSSNDLGVQEEWGGLGVQNSGSPSGNMPSQIVNDGSKNQLAWVDNKLQTASTLDSKPFPISSDANINLDFFNVPEVQQSGVPIANEQTEKMHNYSSQKFVQQLTEERSKQLGCNPLQKTLAESVQLFGNVACSPNVQNSDHRGAIYEVKGHGSAIDHSVSDANIELGNLNSGLRSPQANREGSDLDNVAAVTDSRTKRVTESSQKFPNNHNLNLRKSTDSKLNSFQSNVQAKYQQNQDKNPKAFDSSGNDCLDKGAYDHEANMLDNHNVKETCNGGFHPNSSHHSSTGGMRDNVWMDVNDSHGGKQKSSVRISHKPSGIRKFQYHPMGDLDMEAEPSYGTKSVAHSQATSQHVSQGLKGHGQGYFGQSKFTGYSAREPLETEKGCFPSFQANEMPSKSSNQGSSDRYFVGSVPNKTPMSQNMLVLLPKFDQPREHGTATHLSSSERNLSSEMPDAETSDGSVGQFRHNRPSTSQGFGLQLGLPSQRFTIPDRAISSLSSPQAVNSLNSVHLTSELGRKGHAWLDPKASVQSSTHGASSGDFRNNVSSVSDYHLNLQNQHVTSEGIQATPSASMKAPFGGLASLPKQTDDSSERAQTSQLQRKPAPHIPESAADNNLASSETSRPSSSDQIHTRDSGQQYPVLEALSASQPSVTSESPKPGAFTKMPVGWTSLDDQIAEAGDYGQSELPAGSAEPQSFVGEEQPSKDQQLLAENGASSHPATMPRKIDAFGHTSSPNNTVHQNHSLLHQVQSMKDIEIEPSNRSVKRFKGPSLDSALDTHQVSSEGAEQLLYEYDNMMKDAQVNHLSDPSNDIMAFAQNDSQHFSSADNSSANLKGKLSQISPQMAPSWFDRYGTFENEQMPPLYDAQKIAMVKVAEKIHSVGRPFDGSLALHSSERVIAGAADVSHLDRACKNSKPILSEHISSQSLLPDIRNQDLVVVKARKRKSTAFELLPWHREVTQVSKKSQNISLAEVEWAHAANRLIEKVEDEPEMIEDGIPVVRSRRRLILTRQLMQQVLRAPPRVFLSADADKNYETVAYFVARSVLGDACSTACVPESDTAVRPDSESAFSEKLKEKNQSTLNATEDFIRRAKKLENDLQSLDKRASILDLRLECQDLEKISVINHFAKFHGRGQADGAEVSPSSDMIANSRKFFSQRYVLALPMPRNLPDRVQCLSL</sequence>
<feature type="compositionally biased region" description="Polar residues" evidence="2">
    <location>
        <begin position="665"/>
        <end position="682"/>
    </location>
</feature>
<keyword evidence="5" id="KW-1185">Reference proteome</keyword>
<gene>
    <name evidence="4" type="ORF">F3Y22_tig00116971pilonHSYRG00107</name>
</gene>
<feature type="region of interest" description="Disordered" evidence="2">
    <location>
        <begin position="63"/>
        <end position="83"/>
    </location>
</feature>
<feature type="domain" description="Cyclic nucleotide-binding" evidence="3">
    <location>
        <begin position="363"/>
        <end position="386"/>
    </location>
</feature>
<feature type="coiled-coil region" evidence="1">
    <location>
        <begin position="1548"/>
        <end position="1575"/>
    </location>
</feature>
<evidence type="ECO:0000256" key="2">
    <source>
        <dbReference type="SAM" id="MobiDB-lite"/>
    </source>
</evidence>
<feature type="region of interest" description="Disordered" evidence="2">
    <location>
        <begin position="1031"/>
        <end position="1130"/>
    </location>
</feature>
<name>A0A6A2XVX7_HIBSY</name>
<feature type="compositionally biased region" description="Polar residues" evidence="2">
    <location>
        <begin position="1076"/>
        <end position="1093"/>
    </location>
</feature>
<feature type="region of interest" description="Disordered" evidence="2">
    <location>
        <begin position="1147"/>
        <end position="1203"/>
    </location>
</feature>
<comment type="caution">
    <text evidence="4">The sequence shown here is derived from an EMBL/GenBank/DDBJ whole genome shotgun (WGS) entry which is preliminary data.</text>
</comment>
<feature type="compositionally biased region" description="Polar residues" evidence="2">
    <location>
        <begin position="73"/>
        <end position="83"/>
    </location>
</feature>
<reference evidence="4" key="1">
    <citation type="submission" date="2019-09" db="EMBL/GenBank/DDBJ databases">
        <title>Draft genome information of white flower Hibiscus syriacus.</title>
        <authorList>
            <person name="Kim Y.-M."/>
        </authorList>
    </citation>
    <scope>NUCLEOTIDE SEQUENCE [LARGE SCALE GENOMIC DNA]</scope>
    <source>
        <strain evidence="4">YM2019G1</strain>
    </source>
</reference>
<proteinExistence type="predicted"/>
<dbReference type="Proteomes" id="UP000436088">
    <property type="component" value="Unassembled WGS sequence"/>
</dbReference>
<organism evidence="4 5">
    <name type="scientific">Hibiscus syriacus</name>
    <name type="common">Rose of Sharon</name>
    <dbReference type="NCBI Taxonomy" id="106335"/>
    <lineage>
        <taxon>Eukaryota</taxon>
        <taxon>Viridiplantae</taxon>
        <taxon>Streptophyta</taxon>
        <taxon>Embryophyta</taxon>
        <taxon>Tracheophyta</taxon>
        <taxon>Spermatophyta</taxon>
        <taxon>Magnoliopsida</taxon>
        <taxon>eudicotyledons</taxon>
        <taxon>Gunneridae</taxon>
        <taxon>Pentapetalae</taxon>
        <taxon>rosids</taxon>
        <taxon>malvids</taxon>
        <taxon>Malvales</taxon>
        <taxon>Malvaceae</taxon>
        <taxon>Malvoideae</taxon>
        <taxon>Hibiscus</taxon>
    </lineage>
</organism>
<keyword evidence="1" id="KW-0175">Coiled coil</keyword>
<feature type="compositionally biased region" description="Polar residues" evidence="2">
    <location>
        <begin position="903"/>
        <end position="914"/>
    </location>
</feature>
<evidence type="ECO:0000256" key="1">
    <source>
        <dbReference type="SAM" id="Coils"/>
    </source>
</evidence>
<feature type="region of interest" description="Disordered" evidence="2">
    <location>
        <begin position="850"/>
        <end position="870"/>
    </location>
</feature>
<evidence type="ECO:0000313" key="4">
    <source>
        <dbReference type="EMBL" id="KAE8658304.1"/>
    </source>
</evidence>
<feature type="region of interest" description="Disordered" evidence="2">
    <location>
        <begin position="897"/>
        <end position="926"/>
    </location>
</feature>
<dbReference type="PANTHER" id="PTHR31267:SF7">
    <property type="entry name" value="DENTIN SIALOPHOSPHOPROTEIN-LIKE PROTEIN"/>
    <property type="match status" value="1"/>
</dbReference>